<reference evidence="2 3" key="1">
    <citation type="submission" date="2024-10" db="EMBL/GenBank/DDBJ databases">
        <title>Updated reference genomes for cyclostephanoid diatoms.</title>
        <authorList>
            <person name="Roberts W.R."/>
            <person name="Alverson A.J."/>
        </authorList>
    </citation>
    <scope>NUCLEOTIDE SEQUENCE [LARGE SCALE GENOMIC DNA]</scope>
    <source>
        <strain evidence="2 3">AJA276-08</strain>
    </source>
</reference>
<evidence type="ECO:0000259" key="1">
    <source>
        <dbReference type="SMART" id="SM00198"/>
    </source>
</evidence>
<keyword evidence="3" id="KW-1185">Reference proteome</keyword>
<sequence>WETIESINEDERALAADCGSNKKYFKLDIRTDDFGFETSWTLAKKQSNTLVKIASGPPSGTIYRDNNMYNGGELFRIAYDIYFLTALMIKWTQIPDCIRTLYRILSVSRYLQVHYQGQIQGWHELWKRRQLHRATSADEKVWITPSDESEWSQRIDTLTDRDKLWLTGHNTRRKEWHTRHGKSYVPLKWSNWLKAQAKVYAEELVYLYKTEYGENLASNAGTGSWGDLRHPEKIMYRWVEKEADVGWPANSHLTQVLWRATEYVGCYEHATEWMGGMCHIQVCRYARPGNCNMGAYKSNQGDQKWLEPMLNDDSPCLPECPPDADC</sequence>
<dbReference type="Gene3D" id="3.40.33.10">
    <property type="entry name" value="CAP"/>
    <property type="match status" value="1"/>
</dbReference>
<dbReference type="PANTHER" id="PTHR10334">
    <property type="entry name" value="CYSTEINE-RICH SECRETORY PROTEIN-RELATED"/>
    <property type="match status" value="1"/>
</dbReference>
<feature type="non-terminal residue" evidence="2">
    <location>
        <position position="1"/>
    </location>
</feature>
<name>A0ABD3PTR1_9STRA</name>
<feature type="domain" description="SCP" evidence="1">
    <location>
        <begin position="160"/>
        <end position="293"/>
    </location>
</feature>
<accession>A0ABD3PTR1</accession>
<gene>
    <name evidence="2" type="ORF">ACHAW5_008088</name>
</gene>
<dbReference type="InterPro" id="IPR035940">
    <property type="entry name" value="CAP_sf"/>
</dbReference>
<dbReference type="AlphaFoldDB" id="A0ABD3PTR1"/>
<dbReference type="SMART" id="SM00198">
    <property type="entry name" value="SCP"/>
    <property type="match status" value="1"/>
</dbReference>
<dbReference type="InterPro" id="IPR001283">
    <property type="entry name" value="CRISP-related"/>
</dbReference>
<evidence type="ECO:0000313" key="3">
    <source>
        <dbReference type="Proteomes" id="UP001530315"/>
    </source>
</evidence>
<dbReference type="Pfam" id="PF00188">
    <property type="entry name" value="CAP"/>
    <property type="match status" value="1"/>
</dbReference>
<protein>
    <recommendedName>
        <fullName evidence="1">SCP domain-containing protein</fullName>
    </recommendedName>
</protein>
<dbReference type="InterPro" id="IPR014044">
    <property type="entry name" value="CAP_dom"/>
</dbReference>
<proteinExistence type="predicted"/>
<organism evidence="2 3">
    <name type="scientific">Stephanodiscus triporus</name>
    <dbReference type="NCBI Taxonomy" id="2934178"/>
    <lineage>
        <taxon>Eukaryota</taxon>
        <taxon>Sar</taxon>
        <taxon>Stramenopiles</taxon>
        <taxon>Ochrophyta</taxon>
        <taxon>Bacillariophyta</taxon>
        <taxon>Coscinodiscophyceae</taxon>
        <taxon>Thalassiosirophycidae</taxon>
        <taxon>Stephanodiscales</taxon>
        <taxon>Stephanodiscaceae</taxon>
        <taxon>Stephanodiscus</taxon>
    </lineage>
</organism>
<dbReference type="EMBL" id="JALLAZ020000592">
    <property type="protein sequence ID" value="KAL3791469.1"/>
    <property type="molecule type" value="Genomic_DNA"/>
</dbReference>
<dbReference type="SUPFAM" id="SSF55797">
    <property type="entry name" value="PR-1-like"/>
    <property type="match status" value="1"/>
</dbReference>
<dbReference type="Proteomes" id="UP001530315">
    <property type="component" value="Unassembled WGS sequence"/>
</dbReference>
<comment type="caution">
    <text evidence="2">The sequence shown here is derived from an EMBL/GenBank/DDBJ whole genome shotgun (WGS) entry which is preliminary data.</text>
</comment>
<evidence type="ECO:0000313" key="2">
    <source>
        <dbReference type="EMBL" id="KAL3791469.1"/>
    </source>
</evidence>